<dbReference type="GO" id="GO:0046854">
    <property type="term" value="P:phosphatidylinositol phosphate biosynthetic process"/>
    <property type="evidence" value="ECO:0007669"/>
    <property type="project" value="InterPro"/>
</dbReference>
<name>A0A3N4JJF4_9PEZI</name>
<evidence type="ECO:0000256" key="7">
    <source>
        <dbReference type="RuleBase" id="RU364068"/>
    </source>
</evidence>
<keyword evidence="4 6" id="KW-0479">Metal-binding</keyword>
<sequence>MGSTVKSFLLKSKASDILGSIKNSSYVRYLSSITPPHTARQIKKMANQVNYKEVHDLLIEVALTAGDMIVSAQPRIATVGTKQNSADLVTETDKAVEQYVLTIIKEKYPDFDFLGEETYTTGKKLTDKPTFICDPIDGTVNFVHTFPNVCISLALAVYKRPVVGIVYNPYTTHLYSAIKDQGSFLTMPVRSRSTSPIEPCKFRLPRNLNPPPLGGLDRSLVAVEWGSHRTGRNWNVKYETFAKLAGGKEHGGKMVHSLRSMGSAALNFCAVAAGQIDVYWEGGCWAWDVAAGWLILTEAGGIVVDANPGNWSPAVDGRRYMAVRAAPTGQREIVEEFWSIIPEGGYDYSA</sequence>
<dbReference type="EC" id="3.1.3.25" evidence="7"/>
<evidence type="ECO:0000256" key="5">
    <source>
        <dbReference type="ARBA" id="ARBA00022842"/>
    </source>
</evidence>
<feature type="binding site" evidence="6">
    <location>
        <position position="134"/>
    </location>
    <ligand>
        <name>Mg(2+)</name>
        <dbReference type="ChEBI" id="CHEBI:18420"/>
        <label>1</label>
        <note>catalytic</note>
    </ligand>
</feature>
<dbReference type="InterPro" id="IPR000760">
    <property type="entry name" value="Inositol_monophosphatase-like"/>
</dbReference>
<dbReference type="STRING" id="1336337.A0A3N4JJF4"/>
<keyword evidence="9" id="KW-1185">Reference proteome</keyword>
<accession>A0A3N4JJF4</accession>
<dbReference type="Gene3D" id="3.40.190.80">
    <property type="match status" value="1"/>
</dbReference>
<dbReference type="GO" id="GO:0006021">
    <property type="term" value="P:inositol biosynthetic process"/>
    <property type="evidence" value="ECO:0007669"/>
    <property type="project" value="UniProtKB-UniPathway"/>
</dbReference>
<dbReference type="FunFam" id="3.40.190.80:FF:000012">
    <property type="entry name" value="Inositol-1-monophosphatase"/>
    <property type="match status" value="1"/>
</dbReference>
<dbReference type="EMBL" id="ML120396">
    <property type="protein sequence ID" value="RPA98395.1"/>
    <property type="molecule type" value="Genomic_DNA"/>
</dbReference>
<feature type="binding site" evidence="6">
    <location>
        <position position="288"/>
    </location>
    <ligand>
        <name>Mg(2+)</name>
        <dbReference type="ChEBI" id="CHEBI:18420"/>
        <label>1</label>
        <note>catalytic</note>
    </ligand>
</feature>
<dbReference type="Gene3D" id="3.30.540.10">
    <property type="entry name" value="Fructose-1,6-Bisphosphatase, subunit A, domain 1"/>
    <property type="match status" value="1"/>
</dbReference>
<evidence type="ECO:0000313" key="9">
    <source>
        <dbReference type="Proteomes" id="UP000276215"/>
    </source>
</evidence>
<dbReference type="PANTHER" id="PTHR20854">
    <property type="entry name" value="INOSITOL MONOPHOSPHATASE"/>
    <property type="match status" value="1"/>
</dbReference>
<comment type="pathway">
    <text evidence="7">Polyol metabolism; myo-inositol biosynthesis; myo-inositol from D-glucose 6-phosphate: step 2/2.</text>
</comment>
<dbReference type="GO" id="GO:0046872">
    <property type="term" value="F:metal ion binding"/>
    <property type="evidence" value="ECO:0007669"/>
    <property type="project" value="UniProtKB-KW"/>
</dbReference>
<dbReference type="GO" id="GO:0007165">
    <property type="term" value="P:signal transduction"/>
    <property type="evidence" value="ECO:0007669"/>
    <property type="project" value="TreeGrafter"/>
</dbReference>
<dbReference type="Pfam" id="PF00459">
    <property type="entry name" value="Inositol_P"/>
    <property type="match status" value="1"/>
</dbReference>
<dbReference type="OrthoDB" id="10254945at2759"/>
<gene>
    <name evidence="8" type="ORF">L873DRAFT_1808406</name>
</gene>
<evidence type="ECO:0000256" key="6">
    <source>
        <dbReference type="PIRSR" id="PIRSR600760-2"/>
    </source>
</evidence>
<dbReference type="PRINTS" id="PR00377">
    <property type="entry name" value="IMPHPHTASES"/>
</dbReference>
<evidence type="ECO:0000313" key="8">
    <source>
        <dbReference type="EMBL" id="RPA98395.1"/>
    </source>
</evidence>
<evidence type="ECO:0000256" key="2">
    <source>
        <dbReference type="ARBA" id="ARBA00001946"/>
    </source>
</evidence>
<evidence type="ECO:0000256" key="1">
    <source>
        <dbReference type="ARBA" id="ARBA00001033"/>
    </source>
</evidence>
<dbReference type="UniPathway" id="UPA00823">
    <property type="reaction ID" value="UER00788"/>
</dbReference>
<dbReference type="InterPro" id="IPR033942">
    <property type="entry name" value="IMPase"/>
</dbReference>
<comment type="cofactor">
    <cofactor evidence="2 6 7">
        <name>Mg(2+)</name>
        <dbReference type="ChEBI" id="CHEBI:18420"/>
    </cofactor>
</comment>
<organism evidence="8 9">
    <name type="scientific">Choiromyces venosus 120613-1</name>
    <dbReference type="NCBI Taxonomy" id="1336337"/>
    <lineage>
        <taxon>Eukaryota</taxon>
        <taxon>Fungi</taxon>
        <taxon>Dikarya</taxon>
        <taxon>Ascomycota</taxon>
        <taxon>Pezizomycotina</taxon>
        <taxon>Pezizomycetes</taxon>
        <taxon>Pezizales</taxon>
        <taxon>Tuberaceae</taxon>
        <taxon>Choiromyces</taxon>
    </lineage>
</organism>
<comment type="similarity">
    <text evidence="3 7">Belongs to the inositol monophosphatase superfamily.</text>
</comment>
<feature type="binding site" evidence="6">
    <location>
        <position position="116"/>
    </location>
    <ligand>
        <name>Mg(2+)</name>
        <dbReference type="ChEBI" id="CHEBI:18420"/>
        <label>1</label>
        <note>catalytic</note>
    </ligand>
</feature>
<dbReference type="Proteomes" id="UP000276215">
    <property type="component" value="Unassembled WGS sequence"/>
</dbReference>
<feature type="binding site" evidence="6">
    <location>
        <position position="137"/>
    </location>
    <ligand>
        <name>Mg(2+)</name>
        <dbReference type="ChEBI" id="CHEBI:18420"/>
        <label>1</label>
        <note>catalytic</note>
    </ligand>
</feature>
<reference evidence="8 9" key="1">
    <citation type="journal article" date="2018" name="Nat. Ecol. Evol.">
        <title>Pezizomycetes genomes reveal the molecular basis of ectomycorrhizal truffle lifestyle.</title>
        <authorList>
            <person name="Murat C."/>
            <person name="Payen T."/>
            <person name="Noel B."/>
            <person name="Kuo A."/>
            <person name="Morin E."/>
            <person name="Chen J."/>
            <person name="Kohler A."/>
            <person name="Krizsan K."/>
            <person name="Balestrini R."/>
            <person name="Da Silva C."/>
            <person name="Montanini B."/>
            <person name="Hainaut M."/>
            <person name="Levati E."/>
            <person name="Barry K.W."/>
            <person name="Belfiori B."/>
            <person name="Cichocki N."/>
            <person name="Clum A."/>
            <person name="Dockter R.B."/>
            <person name="Fauchery L."/>
            <person name="Guy J."/>
            <person name="Iotti M."/>
            <person name="Le Tacon F."/>
            <person name="Lindquist E.A."/>
            <person name="Lipzen A."/>
            <person name="Malagnac F."/>
            <person name="Mello A."/>
            <person name="Molinier V."/>
            <person name="Miyauchi S."/>
            <person name="Poulain J."/>
            <person name="Riccioni C."/>
            <person name="Rubini A."/>
            <person name="Sitrit Y."/>
            <person name="Splivallo R."/>
            <person name="Traeger S."/>
            <person name="Wang M."/>
            <person name="Zifcakova L."/>
            <person name="Wipf D."/>
            <person name="Zambonelli A."/>
            <person name="Paolocci F."/>
            <person name="Nowrousian M."/>
            <person name="Ottonello S."/>
            <person name="Baldrian P."/>
            <person name="Spatafora J.W."/>
            <person name="Henrissat B."/>
            <person name="Nagy L.G."/>
            <person name="Aury J.M."/>
            <person name="Wincker P."/>
            <person name="Grigoriev I.V."/>
            <person name="Bonfante P."/>
            <person name="Martin F.M."/>
        </authorList>
    </citation>
    <scope>NUCLEOTIDE SEQUENCE [LARGE SCALE GENOMIC DNA]</scope>
    <source>
        <strain evidence="8 9">120613-1</strain>
    </source>
</reference>
<dbReference type="PROSITE" id="PS00630">
    <property type="entry name" value="IMP_2"/>
    <property type="match status" value="1"/>
</dbReference>
<evidence type="ECO:0000256" key="4">
    <source>
        <dbReference type="ARBA" id="ARBA00022723"/>
    </source>
</evidence>
<dbReference type="GO" id="GO:0008934">
    <property type="term" value="F:inositol monophosphate 1-phosphatase activity"/>
    <property type="evidence" value="ECO:0007669"/>
    <property type="project" value="InterPro"/>
</dbReference>
<protein>
    <recommendedName>
        <fullName evidence="7">Inositol-1-monophosphatase</fullName>
        <ecNumber evidence="7">3.1.3.25</ecNumber>
    </recommendedName>
</protein>
<dbReference type="AlphaFoldDB" id="A0A3N4JJF4"/>
<dbReference type="InterPro" id="IPR020550">
    <property type="entry name" value="Inositol_monophosphatase_CS"/>
</dbReference>
<comment type="catalytic activity">
    <reaction evidence="1 7">
        <text>a myo-inositol phosphate + H2O = myo-inositol + phosphate</text>
        <dbReference type="Rhea" id="RHEA:24056"/>
        <dbReference type="ChEBI" id="CHEBI:15377"/>
        <dbReference type="ChEBI" id="CHEBI:17268"/>
        <dbReference type="ChEBI" id="CHEBI:43474"/>
        <dbReference type="ChEBI" id="CHEBI:84139"/>
        <dbReference type="EC" id="3.1.3.25"/>
    </reaction>
</comment>
<evidence type="ECO:0000256" key="3">
    <source>
        <dbReference type="ARBA" id="ARBA00009759"/>
    </source>
</evidence>
<dbReference type="FunFam" id="3.30.540.10:FF:000004">
    <property type="entry name" value="Inositol-1-monophosphatase"/>
    <property type="match status" value="1"/>
</dbReference>
<dbReference type="CDD" id="cd01639">
    <property type="entry name" value="IMPase"/>
    <property type="match status" value="1"/>
</dbReference>
<feature type="binding site" evidence="6">
    <location>
        <position position="136"/>
    </location>
    <ligand>
        <name>Mg(2+)</name>
        <dbReference type="ChEBI" id="CHEBI:18420"/>
        <label>1</label>
        <note>catalytic</note>
    </ligand>
</feature>
<dbReference type="PANTHER" id="PTHR20854:SF4">
    <property type="entry name" value="INOSITOL-1-MONOPHOSPHATASE-RELATED"/>
    <property type="match status" value="1"/>
</dbReference>
<keyword evidence="7" id="KW-0378">Hydrolase</keyword>
<keyword evidence="5 6" id="KW-0460">Magnesium</keyword>
<proteinExistence type="inferred from homology"/>
<dbReference type="SUPFAM" id="SSF56655">
    <property type="entry name" value="Carbohydrate phosphatase"/>
    <property type="match status" value="1"/>
</dbReference>